<evidence type="ECO:0000313" key="3">
    <source>
        <dbReference type="Proteomes" id="UP000245956"/>
    </source>
</evidence>
<name>A0A2U3EML4_PURLI</name>
<reference evidence="2 3" key="1">
    <citation type="journal article" date="2016" name="Front. Microbiol.">
        <title>Genome and transcriptome sequences reveal the specific parasitism of the nematophagous Purpureocillium lilacinum 36-1.</title>
        <authorList>
            <person name="Xie J."/>
            <person name="Li S."/>
            <person name="Mo C."/>
            <person name="Xiao X."/>
            <person name="Peng D."/>
            <person name="Wang G."/>
            <person name="Xiao Y."/>
        </authorList>
    </citation>
    <scope>NUCLEOTIDE SEQUENCE [LARGE SCALE GENOMIC DNA]</scope>
    <source>
        <strain evidence="2 3">36-1</strain>
    </source>
</reference>
<proteinExistence type="predicted"/>
<protein>
    <submittedName>
        <fullName evidence="2">Uncharacterized protein</fullName>
    </submittedName>
</protein>
<feature type="region of interest" description="Disordered" evidence="1">
    <location>
        <begin position="1"/>
        <end position="95"/>
    </location>
</feature>
<gene>
    <name evidence="2" type="ORF">PCL_06370</name>
</gene>
<sequence>MQDPDKKGVGRNEAEIRLFTELRHPSRRSDQNDGRPKGEMNERREGSATPRVDDSKQADETGEEMREARARSAEETKSNAKKRPPACQGWLWSQRPVTRRGRVAVPCYVGTLASEASEEKKGRVARGSNTSWRFGAGVAQGALSATTAASRRLLPDGEVAGVSGRRVPWAPASHPVGHPVGRPAGGR</sequence>
<feature type="region of interest" description="Disordered" evidence="1">
    <location>
        <begin position="165"/>
        <end position="187"/>
    </location>
</feature>
<dbReference type="EMBL" id="LCWV01000002">
    <property type="protein sequence ID" value="PWI75712.1"/>
    <property type="molecule type" value="Genomic_DNA"/>
</dbReference>
<evidence type="ECO:0000256" key="1">
    <source>
        <dbReference type="SAM" id="MobiDB-lite"/>
    </source>
</evidence>
<comment type="caution">
    <text evidence="2">The sequence shown here is derived from an EMBL/GenBank/DDBJ whole genome shotgun (WGS) entry which is preliminary data.</text>
</comment>
<feature type="compositionally biased region" description="Basic and acidic residues" evidence="1">
    <location>
        <begin position="1"/>
        <end position="78"/>
    </location>
</feature>
<evidence type="ECO:0000313" key="2">
    <source>
        <dbReference type="EMBL" id="PWI75712.1"/>
    </source>
</evidence>
<dbReference type="AlphaFoldDB" id="A0A2U3EML4"/>
<organism evidence="2 3">
    <name type="scientific">Purpureocillium lilacinum</name>
    <name type="common">Paecilomyces lilacinus</name>
    <dbReference type="NCBI Taxonomy" id="33203"/>
    <lineage>
        <taxon>Eukaryota</taxon>
        <taxon>Fungi</taxon>
        <taxon>Dikarya</taxon>
        <taxon>Ascomycota</taxon>
        <taxon>Pezizomycotina</taxon>
        <taxon>Sordariomycetes</taxon>
        <taxon>Hypocreomycetidae</taxon>
        <taxon>Hypocreales</taxon>
        <taxon>Ophiocordycipitaceae</taxon>
        <taxon>Purpureocillium</taxon>
    </lineage>
</organism>
<dbReference type="Proteomes" id="UP000245956">
    <property type="component" value="Unassembled WGS sequence"/>
</dbReference>
<accession>A0A2U3EML4</accession>